<comment type="caution">
    <text evidence="1">The sequence shown here is derived from an EMBL/GenBank/DDBJ whole genome shotgun (WGS) entry which is preliminary data.</text>
</comment>
<reference evidence="1" key="1">
    <citation type="submission" date="2020-05" db="EMBL/GenBank/DDBJ databases">
        <title>Large-scale comparative analyses of tick genomes elucidate their genetic diversity and vector capacities.</title>
        <authorList>
            <person name="Jia N."/>
            <person name="Wang J."/>
            <person name="Shi W."/>
            <person name="Du L."/>
            <person name="Sun Y."/>
            <person name="Zhan W."/>
            <person name="Jiang J."/>
            <person name="Wang Q."/>
            <person name="Zhang B."/>
            <person name="Ji P."/>
            <person name="Sakyi L.B."/>
            <person name="Cui X."/>
            <person name="Yuan T."/>
            <person name="Jiang B."/>
            <person name="Yang W."/>
            <person name="Lam T.T.-Y."/>
            <person name="Chang Q."/>
            <person name="Ding S."/>
            <person name="Wang X."/>
            <person name="Zhu J."/>
            <person name="Ruan X."/>
            <person name="Zhao L."/>
            <person name="Wei J."/>
            <person name="Que T."/>
            <person name="Du C."/>
            <person name="Cheng J."/>
            <person name="Dai P."/>
            <person name="Han X."/>
            <person name="Huang E."/>
            <person name="Gao Y."/>
            <person name="Liu J."/>
            <person name="Shao H."/>
            <person name="Ye R."/>
            <person name="Li L."/>
            <person name="Wei W."/>
            <person name="Wang X."/>
            <person name="Wang C."/>
            <person name="Yang T."/>
            <person name="Huo Q."/>
            <person name="Li W."/>
            <person name="Guo W."/>
            <person name="Chen H."/>
            <person name="Zhou L."/>
            <person name="Ni X."/>
            <person name="Tian J."/>
            <person name="Zhou Y."/>
            <person name="Sheng Y."/>
            <person name="Liu T."/>
            <person name="Pan Y."/>
            <person name="Xia L."/>
            <person name="Li J."/>
            <person name="Zhao F."/>
            <person name="Cao W."/>
        </authorList>
    </citation>
    <scope>NUCLEOTIDE SEQUENCE</scope>
    <source>
        <strain evidence="1">Dsil-2018</strain>
    </source>
</reference>
<sequence length="611" mass="68896">MDTDHENEDQMEDASGVEEDFLLPDGVINGGSATDAGNSAKEGQWKIALSLRTRKQLKRQARDAQIADEEKNLSHEGQLRLARRQGVEKDNMASSVSVARHGAHAQENYRGRSDKDFVKPPVQNGTMLGSKAERSRPRRRPPPLPRNDMKIVIRPKPGLAVKDLQTHQVARAISQASGSPQECRGEDFLLRLRPGSNIIVVSTPYERTAELVMKITSLNIQGKQHPVNAYISTPEHLLKGVIHGIDEGTTEDELMANLRVRTQGVKIMHARMFGKTRTAIILFDGPIVPRYVYYYGGEIPCRIYQPTRQFCYTCRNAGHRADVCPEPTVKACKNCNLQNPEEGHKCEPECALCGGVHVTAAPECRNKLKRVPPRGQPPTQPTKKTTKHQSRPKTENIPKKRWLSSDRDGSSSPERSRSRSKSGSRTRSGSRGNKQPETKPQQQKKKKEANSNEVSWAAVASHHKPQPNTTQFTKLERELELMRIRLGDLERENAQLKKQQSQPQSPQQQPAAPSKRPRPQEETQELTEAQKKQIQDMLIQILPRITEQVTTQLRKQMQDLETRFDQKLQAYQIEISKTIRKQTTGSTIRERAEKPYSRPGLAAMSQESNHG</sequence>
<keyword evidence="2" id="KW-1185">Reference proteome</keyword>
<protein>
    <submittedName>
        <fullName evidence="1">Uncharacterized protein</fullName>
    </submittedName>
</protein>
<dbReference type="EMBL" id="CM023472">
    <property type="protein sequence ID" value="KAH7958593.1"/>
    <property type="molecule type" value="Genomic_DNA"/>
</dbReference>
<accession>A0ACB8D2I1</accession>
<gene>
    <name evidence="1" type="ORF">HPB49_003079</name>
</gene>
<name>A0ACB8D2I1_DERSI</name>
<dbReference type="Proteomes" id="UP000821865">
    <property type="component" value="Chromosome 3"/>
</dbReference>
<evidence type="ECO:0000313" key="1">
    <source>
        <dbReference type="EMBL" id="KAH7958593.1"/>
    </source>
</evidence>
<proteinExistence type="predicted"/>
<organism evidence="1 2">
    <name type="scientific">Dermacentor silvarum</name>
    <name type="common">Tick</name>
    <dbReference type="NCBI Taxonomy" id="543639"/>
    <lineage>
        <taxon>Eukaryota</taxon>
        <taxon>Metazoa</taxon>
        <taxon>Ecdysozoa</taxon>
        <taxon>Arthropoda</taxon>
        <taxon>Chelicerata</taxon>
        <taxon>Arachnida</taxon>
        <taxon>Acari</taxon>
        <taxon>Parasitiformes</taxon>
        <taxon>Ixodida</taxon>
        <taxon>Ixodoidea</taxon>
        <taxon>Ixodidae</taxon>
        <taxon>Rhipicephalinae</taxon>
        <taxon>Dermacentor</taxon>
    </lineage>
</organism>
<evidence type="ECO:0000313" key="2">
    <source>
        <dbReference type="Proteomes" id="UP000821865"/>
    </source>
</evidence>